<evidence type="ECO:0000256" key="1">
    <source>
        <dbReference type="ARBA" id="ARBA00001954"/>
    </source>
</evidence>
<dbReference type="GO" id="GO:0046872">
    <property type="term" value="F:metal ion binding"/>
    <property type="evidence" value="ECO:0007669"/>
    <property type="project" value="UniProtKB-KW"/>
</dbReference>
<dbReference type="SUPFAM" id="SSF51197">
    <property type="entry name" value="Clavaminate synthase-like"/>
    <property type="match status" value="1"/>
</dbReference>
<evidence type="ECO:0000256" key="4">
    <source>
        <dbReference type="ARBA" id="ARBA00023002"/>
    </source>
</evidence>
<name>A0AA38M0B6_9CUCU</name>
<evidence type="ECO:0000259" key="7">
    <source>
        <dbReference type="Pfam" id="PF13621"/>
    </source>
</evidence>
<comment type="caution">
    <text evidence="8">The sequence shown here is derived from an EMBL/GenBank/DDBJ whole genome shotgun (WGS) entry which is preliminary data.</text>
</comment>
<dbReference type="GO" id="GO:0051864">
    <property type="term" value="F:histone H3K36 demethylase activity"/>
    <property type="evidence" value="ECO:0007669"/>
    <property type="project" value="TreeGrafter"/>
</dbReference>
<comment type="cofactor">
    <cofactor evidence="1">
        <name>Fe(2+)</name>
        <dbReference type="ChEBI" id="CHEBI:29033"/>
    </cofactor>
</comment>
<gene>
    <name evidence="8" type="ORF">Zmor_011919</name>
</gene>
<dbReference type="Gene3D" id="2.60.120.650">
    <property type="entry name" value="Cupin"/>
    <property type="match status" value="1"/>
</dbReference>
<feature type="domain" description="Cupin-like" evidence="7">
    <location>
        <begin position="47"/>
        <end position="113"/>
    </location>
</feature>
<dbReference type="InterPro" id="IPR041667">
    <property type="entry name" value="Cupin_8"/>
</dbReference>
<sequence>MLCLIKFPNLRRILKYDNADSFKETNFLTSQIPEYCYLSHSGETEGEPIVNAWFGPGGTVSPLHQDPYHNLFAQVVGTKYLRIYDEKFSLCMYPYEANSLLSNTSRVNLEVFDAGSVRNQCMNLGTFRGTSLWSPNALGYLS</sequence>
<dbReference type="GO" id="GO:0005634">
    <property type="term" value="C:nucleus"/>
    <property type="evidence" value="ECO:0007669"/>
    <property type="project" value="UniProtKB-SubCell"/>
</dbReference>
<evidence type="ECO:0000313" key="9">
    <source>
        <dbReference type="Proteomes" id="UP001168821"/>
    </source>
</evidence>
<evidence type="ECO:0000256" key="3">
    <source>
        <dbReference type="ARBA" id="ARBA00022723"/>
    </source>
</evidence>
<keyword evidence="6" id="KW-0539">Nucleus</keyword>
<evidence type="ECO:0000256" key="2">
    <source>
        <dbReference type="ARBA" id="ARBA00004123"/>
    </source>
</evidence>
<comment type="subcellular location">
    <subcellularLocation>
        <location evidence="2">Nucleus</location>
    </subcellularLocation>
</comment>
<evidence type="ECO:0000256" key="5">
    <source>
        <dbReference type="ARBA" id="ARBA00023004"/>
    </source>
</evidence>
<proteinExistence type="predicted"/>
<dbReference type="AlphaFoldDB" id="A0AA38M0B6"/>
<dbReference type="EMBL" id="JALNTZ010000359">
    <property type="protein sequence ID" value="KAJ3634520.1"/>
    <property type="molecule type" value="Genomic_DNA"/>
</dbReference>
<reference evidence="8" key="1">
    <citation type="journal article" date="2023" name="G3 (Bethesda)">
        <title>Whole genome assemblies of Zophobas morio and Tenebrio molitor.</title>
        <authorList>
            <person name="Kaur S."/>
            <person name="Stinson S.A."/>
            <person name="diCenzo G.C."/>
        </authorList>
    </citation>
    <scope>NUCLEOTIDE SEQUENCE</scope>
    <source>
        <strain evidence="8">QUZm001</strain>
    </source>
</reference>
<keyword evidence="5" id="KW-0408">Iron</keyword>
<keyword evidence="4" id="KW-0560">Oxidoreductase</keyword>
<dbReference type="PANTHER" id="PTHR12461">
    <property type="entry name" value="HYPOXIA-INDUCIBLE FACTOR 1 ALPHA INHIBITOR-RELATED"/>
    <property type="match status" value="1"/>
</dbReference>
<accession>A0AA38M0B6</accession>
<dbReference type="Pfam" id="PF13621">
    <property type="entry name" value="Cupin_8"/>
    <property type="match status" value="1"/>
</dbReference>
<protein>
    <recommendedName>
        <fullName evidence="7">Cupin-like domain-containing protein</fullName>
    </recommendedName>
</protein>
<evidence type="ECO:0000313" key="8">
    <source>
        <dbReference type="EMBL" id="KAJ3634520.1"/>
    </source>
</evidence>
<evidence type="ECO:0000256" key="6">
    <source>
        <dbReference type="ARBA" id="ARBA00023242"/>
    </source>
</evidence>
<dbReference type="Proteomes" id="UP001168821">
    <property type="component" value="Unassembled WGS sequence"/>
</dbReference>
<keyword evidence="9" id="KW-1185">Reference proteome</keyword>
<dbReference type="PANTHER" id="PTHR12461:SF106">
    <property type="entry name" value="BIFUNCTIONAL PEPTIDASE AND ARGINYL-HYDROXYLASE JMJD5"/>
    <property type="match status" value="1"/>
</dbReference>
<keyword evidence="3" id="KW-0479">Metal-binding</keyword>
<organism evidence="8 9">
    <name type="scientific">Zophobas morio</name>
    <dbReference type="NCBI Taxonomy" id="2755281"/>
    <lineage>
        <taxon>Eukaryota</taxon>
        <taxon>Metazoa</taxon>
        <taxon>Ecdysozoa</taxon>
        <taxon>Arthropoda</taxon>
        <taxon>Hexapoda</taxon>
        <taxon>Insecta</taxon>
        <taxon>Pterygota</taxon>
        <taxon>Neoptera</taxon>
        <taxon>Endopterygota</taxon>
        <taxon>Coleoptera</taxon>
        <taxon>Polyphaga</taxon>
        <taxon>Cucujiformia</taxon>
        <taxon>Tenebrionidae</taxon>
        <taxon>Zophobas</taxon>
    </lineage>
</organism>